<dbReference type="AlphaFoldDB" id="V9WFD6"/>
<reference evidence="2 3" key="1">
    <citation type="journal article" date="2014" name="PLoS ONE">
        <title>How to Kill the Honey Bee Larva: Genomic Potential and Virulence Mechanisms of Paenibacillus larvae.</title>
        <authorList>
            <person name="Djukic M."/>
            <person name="Brzuszkiewicz E."/>
            <person name="Funfhaus A."/>
            <person name="Voss J."/>
            <person name="Gollnow K."/>
            <person name="Poppinga L."/>
            <person name="Liesegang H."/>
            <person name="Garcia-Gonzalez E."/>
            <person name="Genersch E."/>
            <person name="Daniel R."/>
        </authorList>
    </citation>
    <scope>NUCLEOTIDE SEQUENCE [LARGE SCALE GENOMIC DNA]</scope>
    <source>
        <strain evidence="2 3">DSM 25430</strain>
        <plasmid evidence="3">Plasmid pPLA2_10</plasmid>
    </source>
</reference>
<keyword evidence="1" id="KW-0812">Transmembrane</keyword>
<dbReference type="Proteomes" id="UP000029431">
    <property type="component" value="Plasmid pPLA2_10"/>
</dbReference>
<keyword evidence="1" id="KW-1133">Transmembrane helix</keyword>
<dbReference type="KEGG" id="plv:ERIC2_10p00180"/>
<keyword evidence="3" id="KW-1185">Reference proteome</keyword>
<organism evidence="2 3">
    <name type="scientific">Paenibacillus larvae subsp. larvae DSM 25430</name>
    <dbReference type="NCBI Taxonomy" id="697284"/>
    <lineage>
        <taxon>Bacteria</taxon>
        <taxon>Bacillati</taxon>
        <taxon>Bacillota</taxon>
        <taxon>Bacilli</taxon>
        <taxon>Bacillales</taxon>
        <taxon>Paenibacillaceae</taxon>
        <taxon>Paenibacillus</taxon>
    </lineage>
</organism>
<gene>
    <name evidence="2" type="ORF">ERIC2_10p00180</name>
</gene>
<keyword evidence="1" id="KW-0472">Membrane</keyword>
<sequence>MSTLDIISIVFLVSLVFWMVSCLLYISIRLMLWLLYCFSGA</sequence>
<protein>
    <submittedName>
        <fullName evidence="2">Uncharacterized protein</fullName>
    </submittedName>
</protein>
<evidence type="ECO:0000256" key="1">
    <source>
        <dbReference type="SAM" id="Phobius"/>
    </source>
</evidence>
<dbReference type="HOGENOM" id="CLU_3273760_0_0_9"/>
<dbReference type="EMBL" id="CP003356">
    <property type="protein sequence ID" value="AHD07802.1"/>
    <property type="molecule type" value="Genomic_DNA"/>
</dbReference>
<keyword evidence="2" id="KW-0614">Plasmid</keyword>
<feature type="transmembrane region" description="Helical" evidence="1">
    <location>
        <begin position="6"/>
        <end position="26"/>
    </location>
</feature>
<proteinExistence type="predicted"/>
<evidence type="ECO:0000313" key="2">
    <source>
        <dbReference type="EMBL" id="AHD07802.1"/>
    </source>
</evidence>
<geneLocation type="plasmid" evidence="2 3">
    <name>pPLA2_10</name>
</geneLocation>
<evidence type="ECO:0000313" key="3">
    <source>
        <dbReference type="Proteomes" id="UP000029431"/>
    </source>
</evidence>
<name>V9WFD6_9BACL</name>
<accession>V9WFD6</accession>